<dbReference type="InterPro" id="IPR000413">
    <property type="entry name" value="Integrin_alpha"/>
</dbReference>
<feature type="region of interest" description="Disordered" evidence="5">
    <location>
        <begin position="875"/>
        <end position="912"/>
    </location>
</feature>
<feature type="region of interest" description="Disordered" evidence="5">
    <location>
        <begin position="711"/>
        <end position="764"/>
    </location>
</feature>
<dbReference type="SMART" id="SM00191">
    <property type="entry name" value="Int_alpha"/>
    <property type="match status" value="7"/>
</dbReference>
<protein>
    <submittedName>
        <fullName evidence="6">Putative metal-binding motif-containing protein</fullName>
    </submittedName>
</protein>
<evidence type="ECO:0000256" key="5">
    <source>
        <dbReference type="SAM" id="MobiDB-lite"/>
    </source>
</evidence>
<gene>
    <name evidence="6" type="ORF">SAMN05444354_115151</name>
</gene>
<keyword evidence="4" id="KW-0325">Glycoprotein</keyword>
<keyword evidence="3" id="KW-0378">Hydrolase</keyword>
<dbReference type="GO" id="GO:0007155">
    <property type="term" value="P:cell adhesion"/>
    <property type="evidence" value="ECO:0007669"/>
    <property type="project" value="InterPro"/>
</dbReference>
<keyword evidence="2" id="KW-0677">Repeat</keyword>
<dbReference type="EMBL" id="FOAP01000015">
    <property type="protein sequence ID" value="SEM36707.1"/>
    <property type="molecule type" value="Genomic_DNA"/>
</dbReference>
<dbReference type="AlphaFoldDB" id="A0A1H7XUB7"/>
<organism evidence="6 7">
    <name type="scientific">Stigmatella aurantiaca</name>
    <dbReference type="NCBI Taxonomy" id="41"/>
    <lineage>
        <taxon>Bacteria</taxon>
        <taxon>Pseudomonadati</taxon>
        <taxon>Myxococcota</taxon>
        <taxon>Myxococcia</taxon>
        <taxon>Myxococcales</taxon>
        <taxon>Cystobacterineae</taxon>
        <taxon>Archangiaceae</taxon>
        <taxon>Stigmatella</taxon>
    </lineage>
</organism>
<name>A0A1H7XUB7_STIAU</name>
<feature type="region of interest" description="Disordered" evidence="5">
    <location>
        <begin position="571"/>
        <end position="626"/>
    </location>
</feature>
<dbReference type="PROSITE" id="PS51257">
    <property type="entry name" value="PROKAR_LIPOPROTEIN"/>
    <property type="match status" value="1"/>
</dbReference>
<dbReference type="PROSITE" id="PS51470">
    <property type="entry name" value="FG_GAP"/>
    <property type="match status" value="4"/>
</dbReference>
<evidence type="ECO:0000256" key="1">
    <source>
        <dbReference type="ARBA" id="ARBA00022729"/>
    </source>
</evidence>
<reference evidence="7" key="1">
    <citation type="submission" date="2016-10" db="EMBL/GenBank/DDBJ databases">
        <authorList>
            <person name="Varghese N."/>
            <person name="Submissions S."/>
        </authorList>
    </citation>
    <scope>NUCLEOTIDE SEQUENCE [LARGE SCALE GENOMIC DNA]</scope>
    <source>
        <strain evidence="7">DSM 17044</strain>
    </source>
</reference>
<dbReference type="Gene3D" id="2.130.10.130">
    <property type="entry name" value="Integrin alpha, N-terminal"/>
    <property type="match status" value="3"/>
</dbReference>
<dbReference type="InterPro" id="IPR013517">
    <property type="entry name" value="FG-GAP"/>
</dbReference>
<evidence type="ECO:0000313" key="7">
    <source>
        <dbReference type="Proteomes" id="UP000182719"/>
    </source>
</evidence>
<dbReference type="Pfam" id="PF01839">
    <property type="entry name" value="FG-GAP"/>
    <property type="match status" value="5"/>
</dbReference>
<accession>A0A1H7XUB7</accession>
<dbReference type="PRINTS" id="PR01185">
    <property type="entry name" value="INTEGRINA"/>
</dbReference>
<evidence type="ECO:0000256" key="4">
    <source>
        <dbReference type="ARBA" id="ARBA00023180"/>
    </source>
</evidence>
<dbReference type="GO" id="GO:0008305">
    <property type="term" value="C:integrin complex"/>
    <property type="evidence" value="ECO:0007669"/>
    <property type="project" value="InterPro"/>
</dbReference>
<dbReference type="SUPFAM" id="SSF69318">
    <property type="entry name" value="Integrin alpha N-terminal domain"/>
    <property type="match status" value="2"/>
</dbReference>
<dbReference type="GO" id="GO:0016787">
    <property type="term" value="F:hydrolase activity"/>
    <property type="evidence" value="ECO:0007669"/>
    <property type="project" value="UniProtKB-KW"/>
</dbReference>
<evidence type="ECO:0000313" key="6">
    <source>
        <dbReference type="EMBL" id="SEM36707.1"/>
    </source>
</evidence>
<keyword evidence="7" id="KW-1185">Reference proteome</keyword>
<evidence type="ECO:0000256" key="2">
    <source>
        <dbReference type="ARBA" id="ARBA00022737"/>
    </source>
</evidence>
<feature type="compositionally biased region" description="Pro residues" evidence="5">
    <location>
        <begin position="885"/>
        <end position="896"/>
    </location>
</feature>
<dbReference type="Pfam" id="PF11617">
    <property type="entry name" value="Cu-binding_MopE"/>
    <property type="match status" value="7"/>
</dbReference>
<keyword evidence="1" id="KW-0732">Signal</keyword>
<proteinExistence type="predicted"/>
<evidence type="ECO:0000256" key="3">
    <source>
        <dbReference type="ARBA" id="ARBA00022801"/>
    </source>
</evidence>
<dbReference type="InterPro" id="IPR021655">
    <property type="entry name" value="Put_metal-bd"/>
</dbReference>
<dbReference type="PANTHER" id="PTHR23221">
    <property type="entry name" value="GLYCOSYLPHOSPHATIDYLINOSITOL PHOSPHOLIPASE D"/>
    <property type="match status" value="1"/>
</dbReference>
<dbReference type="Proteomes" id="UP000182719">
    <property type="component" value="Unassembled WGS sequence"/>
</dbReference>
<dbReference type="PANTHER" id="PTHR23221:SF7">
    <property type="entry name" value="PHOSPHATIDYLINOSITOL-GLYCAN-SPECIFIC PHOSPHOLIPASE D"/>
    <property type="match status" value="1"/>
</dbReference>
<dbReference type="InterPro" id="IPR028994">
    <property type="entry name" value="Integrin_alpha_N"/>
</dbReference>
<sequence length="960" mass="98806">MLSKNPYARMSFFLTCAALTACGQEQPSQDMEMAAPLKTQEQRLQCQVPSQSLGEGPQSQKLNCGAQTGWSFHSGDTNKDGLSDVLIGAPGDLANRGSACLVLGNPTLNLSVIHHKLSGDPSAMAGVSVALGNLPGTDDRLDLVTGAPGANATKGGVYTVDGALLPTAPQAIPLSNAAKYLGAVAHDAAGAALTVGDVTGDGQADLIVSAPLNESLTAQANSGVIYIVKNTVSAPQGANLSGTPIRIQNTAPQIQQSDLRAGTSLALADLNGDQNLDLVVGVPGYRDGVKTEAGAAFVFYGPVTGSRALSSADIKFVGAFGGDLAGTAVARVGDVDGDGDEEILVGAPSIGATPGKAYLIRGGTYSGTVSLNSIAAFTGAPGDRAGASVAAGDFNSDGRLDLLIGAPGHQADTGAVYLVHGEEPAQFNGGDLLGSAVPLLEGESTGDRAGHAVASAGDFNGDGAEDILIGAPGKNGGQGIAYLISGQQPRAWLADNDGDSFGAGAPVMDCEPPAGGTWVLGIEGRPLDCDNSNGNIHPSAPELCSTVGVDDNCNGAADEEGASDAIEWARDADGDSYSDPSQPLRRSCASPGTGWVDNDGARHECSTPGADNDPDPNTYEGAPEKCDGKDNDCNELVDDGPAVTWYVDVDGDGDGSLEFFPHLAACAATAPPGYVDNKDDCNDRDATLNRHTRWYADADADGVGNATDFVESCTPPSGQYSRRNDDCDDNDAAVSPTRTETCEPEDGPQKDNNCNGTPDDSPAAAIWFSDADGDGHGGNGVLGRFCGKPASSSRVTGDCDDAQPLAFPGNTEVCEVNPDPGAPPHSYFPQIDNNCDGDVNDSEGAIWWYGDGDRDGYPWNVFALLRCSNPTDRPGEVRGKYIPKPHSPPGPPPNQPPELSADEIDCNDTDPSANVLRMWYPDTDGDECGNPSKGRLSCHNPSDHCEDGTVYVLVTRPECI</sequence>
<dbReference type="InterPro" id="IPR013519">
    <property type="entry name" value="Int_alpha_beta-p"/>
</dbReference>